<keyword evidence="12" id="KW-1185">Reference proteome</keyword>
<dbReference type="InterPro" id="IPR013525">
    <property type="entry name" value="ABC2_TM"/>
</dbReference>
<accession>A0AAV1INF4</accession>
<dbReference type="EMBL" id="CAUYUE010000017">
    <property type="protein sequence ID" value="CAK0787534.1"/>
    <property type="molecule type" value="Genomic_DNA"/>
</dbReference>
<dbReference type="Gene3D" id="3.40.50.300">
    <property type="entry name" value="P-loop containing nucleotide triphosphate hydrolases"/>
    <property type="match status" value="1"/>
</dbReference>
<dbReference type="AlphaFoldDB" id="A0AAV1INF4"/>
<dbReference type="InterPro" id="IPR027417">
    <property type="entry name" value="P-loop_NTPase"/>
</dbReference>
<gene>
    <name evidence="11" type="ORF">CVIRNUC_010754</name>
</gene>
<keyword evidence="7 9" id="KW-0472">Membrane</keyword>
<evidence type="ECO:0000256" key="3">
    <source>
        <dbReference type="ARBA" id="ARBA00022692"/>
    </source>
</evidence>
<feature type="compositionally biased region" description="Low complexity" evidence="8">
    <location>
        <begin position="49"/>
        <end position="61"/>
    </location>
</feature>
<dbReference type="PANTHER" id="PTHR48041">
    <property type="entry name" value="ABC TRANSPORTER G FAMILY MEMBER 28"/>
    <property type="match status" value="1"/>
</dbReference>
<feature type="transmembrane region" description="Helical" evidence="9">
    <location>
        <begin position="433"/>
        <end position="450"/>
    </location>
</feature>
<dbReference type="InterPro" id="IPR050352">
    <property type="entry name" value="ABCG_transporters"/>
</dbReference>
<organism evidence="11 12">
    <name type="scientific">Coccomyxa viridis</name>
    <dbReference type="NCBI Taxonomy" id="1274662"/>
    <lineage>
        <taxon>Eukaryota</taxon>
        <taxon>Viridiplantae</taxon>
        <taxon>Chlorophyta</taxon>
        <taxon>core chlorophytes</taxon>
        <taxon>Trebouxiophyceae</taxon>
        <taxon>Trebouxiophyceae incertae sedis</taxon>
        <taxon>Coccomyxaceae</taxon>
        <taxon>Coccomyxa</taxon>
    </lineage>
</organism>
<sequence>MSPAASMFHSSSPRQHPVDIEAPSLRDQYAHESEDPGRRKSVQIMPVDSSPSAAPSHSASAERLQESEELKSNGMRITFKDLTYSVKSHHDKKVTLNLLSSVSGFFNSGEMSALMGPSGSGKTTLLDVLAGRKTAGKTSGSILFAGVRPTSMFLRRYTGYVEQFDTLVDVLTVEEMLMYTAELKRPVKEQHSSKKAAVDALINNLGLETCRNVRIGNSMARGISGGQAKRANIAIAMVTNPRVLFLDEPTSGLDSYTSNEVMTMVKRLVKAGITVCATIHSPTPYAFRLFDKMMLLLRGSLVYFGERGQQAVEYFSSLPVGAIEGAQEAQPLQEGSNEAEWIVDITTQADRQGRSETFTKAYADSELRQRNMEQLGSAMQQHSSLSKNTLKELSVKRATVTPFWWALYIMFKFRSTTNYVTGAFLGPRIGDKLVFSLLIFTLFFAIGKKFDEDNLVNIAAVLFMFTTLPAFAAASYVPSIVLERPLFARERNDGLYRVITYLCYKMLEELLLAIIISVVAACIVFYGVQLKGQWVAFWLTYLVTLANGIVLAYTVAAISPNMDVANAALPAYVVTLLFFAGFLLRYPNIPNYWKWYSYIDFLKWGWHSQMINQFEDYPDVLLNGRPVLEFYDITESKWAALGYESLFFLFFFMAAWAALTFCKHSKR</sequence>
<dbReference type="GO" id="GO:0140359">
    <property type="term" value="F:ABC-type transporter activity"/>
    <property type="evidence" value="ECO:0007669"/>
    <property type="project" value="InterPro"/>
</dbReference>
<comment type="subcellular location">
    <subcellularLocation>
        <location evidence="1">Membrane</location>
        <topology evidence="1">Multi-pass membrane protein</topology>
    </subcellularLocation>
</comment>
<feature type="transmembrane region" description="Helical" evidence="9">
    <location>
        <begin position="456"/>
        <end position="482"/>
    </location>
</feature>
<evidence type="ECO:0000256" key="7">
    <source>
        <dbReference type="ARBA" id="ARBA00023136"/>
    </source>
</evidence>
<protein>
    <recommendedName>
        <fullName evidence="10">ABC transporter domain-containing protein</fullName>
    </recommendedName>
</protein>
<dbReference type="GO" id="GO:0016887">
    <property type="term" value="F:ATP hydrolysis activity"/>
    <property type="evidence" value="ECO:0007669"/>
    <property type="project" value="InterPro"/>
</dbReference>
<evidence type="ECO:0000256" key="8">
    <source>
        <dbReference type="SAM" id="MobiDB-lite"/>
    </source>
</evidence>
<feature type="transmembrane region" description="Helical" evidence="9">
    <location>
        <begin position="510"/>
        <end position="528"/>
    </location>
</feature>
<dbReference type="GO" id="GO:0016020">
    <property type="term" value="C:membrane"/>
    <property type="evidence" value="ECO:0007669"/>
    <property type="project" value="UniProtKB-SubCell"/>
</dbReference>
<proteinExistence type="predicted"/>
<evidence type="ECO:0000256" key="5">
    <source>
        <dbReference type="ARBA" id="ARBA00022840"/>
    </source>
</evidence>
<dbReference type="Proteomes" id="UP001314263">
    <property type="component" value="Unassembled WGS sequence"/>
</dbReference>
<evidence type="ECO:0000313" key="11">
    <source>
        <dbReference type="EMBL" id="CAK0787534.1"/>
    </source>
</evidence>
<keyword evidence="2" id="KW-0813">Transport</keyword>
<reference evidence="11 12" key="1">
    <citation type="submission" date="2023-10" db="EMBL/GenBank/DDBJ databases">
        <authorList>
            <person name="Maclean D."/>
            <person name="Macfadyen A."/>
        </authorList>
    </citation>
    <scope>NUCLEOTIDE SEQUENCE [LARGE SCALE GENOMIC DNA]</scope>
</reference>
<evidence type="ECO:0000256" key="1">
    <source>
        <dbReference type="ARBA" id="ARBA00004141"/>
    </source>
</evidence>
<feature type="transmembrane region" description="Helical" evidence="9">
    <location>
        <begin position="638"/>
        <end position="662"/>
    </location>
</feature>
<dbReference type="PANTHER" id="PTHR48041:SF91">
    <property type="entry name" value="ABC TRANSPORTER G FAMILY MEMBER 28"/>
    <property type="match status" value="1"/>
</dbReference>
<evidence type="ECO:0000259" key="10">
    <source>
        <dbReference type="PROSITE" id="PS50893"/>
    </source>
</evidence>
<feature type="region of interest" description="Disordered" evidence="8">
    <location>
        <begin position="1"/>
        <end position="69"/>
    </location>
</feature>
<feature type="domain" description="ABC transporter" evidence="10">
    <location>
        <begin position="77"/>
        <end position="323"/>
    </location>
</feature>
<name>A0AAV1INF4_9CHLO</name>
<evidence type="ECO:0000256" key="6">
    <source>
        <dbReference type="ARBA" id="ARBA00022989"/>
    </source>
</evidence>
<keyword evidence="3 9" id="KW-0812">Transmembrane</keyword>
<dbReference type="Pfam" id="PF00005">
    <property type="entry name" value="ABC_tran"/>
    <property type="match status" value="1"/>
</dbReference>
<dbReference type="SUPFAM" id="SSF52540">
    <property type="entry name" value="P-loop containing nucleoside triphosphate hydrolases"/>
    <property type="match status" value="1"/>
</dbReference>
<feature type="compositionally biased region" description="Basic and acidic residues" evidence="8">
    <location>
        <begin position="28"/>
        <end position="38"/>
    </location>
</feature>
<keyword evidence="5" id="KW-0067">ATP-binding</keyword>
<dbReference type="InterPro" id="IPR003439">
    <property type="entry name" value="ABC_transporter-like_ATP-bd"/>
</dbReference>
<dbReference type="CDD" id="cd03213">
    <property type="entry name" value="ABCG_EPDR"/>
    <property type="match status" value="1"/>
</dbReference>
<feature type="transmembrane region" description="Helical" evidence="9">
    <location>
        <begin position="567"/>
        <end position="586"/>
    </location>
</feature>
<evidence type="ECO:0000256" key="4">
    <source>
        <dbReference type="ARBA" id="ARBA00022741"/>
    </source>
</evidence>
<keyword evidence="6 9" id="KW-1133">Transmembrane helix</keyword>
<dbReference type="PROSITE" id="PS50893">
    <property type="entry name" value="ABC_TRANSPORTER_2"/>
    <property type="match status" value="1"/>
</dbReference>
<dbReference type="GO" id="GO:0005524">
    <property type="term" value="F:ATP binding"/>
    <property type="evidence" value="ECO:0007669"/>
    <property type="project" value="UniProtKB-KW"/>
</dbReference>
<dbReference type="InterPro" id="IPR017871">
    <property type="entry name" value="ABC_transporter-like_CS"/>
</dbReference>
<dbReference type="InterPro" id="IPR003593">
    <property type="entry name" value="AAA+_ATPase"/>
</dbReference>
<evidence type="ECO:0000256" key="2">
    <source>
        <dbReference type="ARBA" id="ARBA00022448"/>
    </source>
</evidence>
<dbReference type="SMART" id="SM00382">
    <property type="entry name" value="AAA"/>
    <property type="match status" value="1"/>
</dbReference>
<comment type="caution">
    <text evidence="11">The sequence shown here is derived from an EMBL/GenBank/DDBJ whole genome shotgun (WGS) entry which is preliminary data.</text>
</comment>
<evidence type="ECO:0000256" key="9">
    <source>
        <dbReference type="SAM" id="Phobius"/>
    </source>
</evidence>
<feature type="transmembrane region" description="Helical" evidence="9">
    <location>
        <begin position="534"/>
        <end position="555"/>
    </location>
</feature>
<dbReference type="Pfam" id="PF01061">
    <property type="entry name" value="ABC2_membrane"/>
    <property type="match status" value="1"/>
</dbReference>
<evidence type="ECO:0000313" key="12">
    <source>
        <dbReference type="Proteomes" id="UP001314263"/>
    </source>
</evidence>
<dbReference type="PROSITE" id="PS00211">
    <property type="entry name" value="ABC_TRANSPORTER_1"/>
    <property type="match status" value="1"/>
</dbReference>
<keyword evidence="4" id="KW-0547">Nucleotide-binding</keyword>